<reference evidence="1 2" key="1">
    <citation type="submission" date="2015-05" db="EMBL/GenBank/DDBJ databases">
        <authorList>
            <person name="Wang D.B."/>
            <person name="Wang M."/>
        </authorList>
    </citation>
    <scope>NUCLEOTIDE SEQUENCE [LARGE SCALE GENOMIC DNA]</scope>
    <source>
        <strain evidence="1">VL1</strain>
    </source>
</reference>
<dbReference type="AlphaFoldDB" id="A0A0G4KW78"/>
<dbReference type="EMBL" id="CVQH01005236">
    <property type="protein sequence ID" value="CRK14039.1"/>
    <property type="molecule type" value="Genomic_DNA"/>
</dbReference>
<proteinExistence type="predicted"/>
<protein>
    <submittedName>
        <fullName evidence="1">Uncharacterized protein</fullName>
    </submittedName>
</protein>
<name>A0A0G4KW78_VERLO</name>
<evidence type="ECO:0000313" key="1">
    <source>
        <dbReference type="EMBL" id="CRK14039.1"/>
    </source>
</evidence>
<organism evidence="1 2">
    <name type="scientific">Verticillium longisporum</name>
    <name type="common">Verticillium dahliae var. longisporum</name>
    <dbReference type="NCBI Taxonomy" id="100787"/>
    <lineage>
        <taxon>Eukaryota</taxon>
        <taxon>Fungi</taxon>
        <taxon>Dikarya</taxon>
        <taxon>Ascomycota</taxon>
        <taxon>Pezizomycotina</taxon>
        <taxon>Sordariomycetes</taxon>
        <taxon>Hypocreomycetidae</taxon>
        <taxon>Glomerellales</taxon>
        <taxon>Plectosphaerellaceae</taxon>
        <taxon>Verticillium</taxon>
    </lineage>
</organism>
<dbReference type="Proteomes" id="UP000044602">
    <property type="component" value="Unassembled WGS sequence"/>
</dbReference>
<sequence length="92" mass="9796">ETPKYYRLAGKEEANVCGFGSAICRQEITQCAQRLGVVGASVAEHQPQGLAPFVEAIKGVLGWLGRRGRGHQLAASTSMTGNQLIDTLIEIA</sequence>
<gene>
    <name evidence="1" type="ORF">BN1708_017216</name>
</gene>
<accession>A0A0G4KW78</accession>
<keyword evidence="2" id="KW-1185">Reference proteome</keyword>
<evidence type="ECO:0000313" key="2">
    <source>
        <dbReference type="Proteomes" id="UP000044602"/>
    </source>
</evidence>
<feature type="non-terminal residue" evidence="1">
    <location>
        <position position="1"/>
    </location>
</feature>